<feature type="transmembrane region" description="Helical" evidence="1">
    <location>
        <begin position="12"/>
        <end position="31"/>
    </location>
</feature>
<evidence type="ECO:0000256" key="1">
    <source>
        <dbReference type="SAM" id="Phobius"/>
    </source>
</evidence>
<keyword evidence="3" id="KW-1185">Reference proteome</keyword>
<evidence type="ECO:0000313" key="3">
    <source>
        <dbReference type="Proteomes" id="UP000318833"/>
    </source>
</evidence>
<dbReference type="OrthoDB" id="1161417at2"/>
<keyword evidence="1" id="KW-0812">Transmembrane</keyword>
<organism evidence="2 3">
    <name type="scientific">Aquimarina algiphila</name>
    <dbReference type="NCBI Taxonomy" id="2047982"/>
    <lineage>
        <taxon>Bacteria</taxon>
        <taxon>Pseudomonadati</taxon>
        <taxon>Bacteroidota</taxon>
        <taxon>Flavobacteriia</taxon>
        <taxon>Flavobacteriales</taxon>
        <taxon>Flavobacteriaceae</taxon>
        <taxon>Aquimarina</taxon>
    </lineage>
</organism>
<proteinExistence type="predicted"/>
<sequence>MKSVFCKQEKPIKGRILSVLVLLVSIVFLFYTEESILSRLVFFFFSLIVFGYSVSYKINKDFNNQKLFSVFGFPVLKTKLNLDFPDYISVFSASFSLDNEWGAVSAIGTKERHSKIVVRFFTKNKNFTLYKTERYEKALKVAHELSELLEVEIYDTIKK</sequence>
<gene>
    <name evidence="2" type="ORF">FOF46_23780</name>
</gene>
<reference evidence="2 3" key="1">
    <citation type="submission" date="2019-07" db="EMBL/GenBank/DDBJ databases">
        <title>The draft genome sequence of Aquimarina algiphila M91.</title>
        <authorList>
            <person name="Meng X."/>
        </authorList>
    </citation>
    <scope>NUCLEOTIDE SEQUENCE [LARGE SCALE GENOMIC DNA]</scope>
    <source>
        <strain evidence="2 3">M91</strain>
    </source>
</reference>
<keyword evidence="1" id="KW-1133">Transmembrane helix</keyword>
<protein>
    <submittedName>
        <fullName evidence="2">Uncharacterized protein</fullName>
    </submittedName>
</protein>
<dbReference type="EMBL" id="VLNR01000065">
    <property type="protein sequence ID" value="TSE05123.1"/>
    <property type="molecule type" value="Genomic_DNA"/>
</dbReference>
<accession>A0A554VDY2</accession>
<dbReference type="RefSeq" id="WP_143918206.1">
    <property type="nucleotide sequence ID" value="NZ_CANMIK010000070.1"/>
</dbReference>
<evidence type="ECO:0000313" key="2">
    <source>
        <dbReference type="EMBL" id="TSE05123.1"/>
    </source>
</evidence>
<feature type="transmembrane region" description="Helical" evidence="1">
    <location>
        <begin position="37"/>
        <end position="56"/>
    </location>
</feature>
<keyword evidence="1" id="KW-0472">Membrane</keyword>
<name>A0A554VDY2_9FLAO</name>
<dbReference type="AlphaFoldDB" id="A0A554VDY2"/>
<comment type="caution">
    <text evidence="2">The sequence shown here is derived from an EMBL/GenBank/DDBJ whole genome shotgun (WGS) entry which is preliminary data.</text>
</comment>
<dbReference type="Proteomes" id="UP000318833">
    <property type="component" value="Unassembled WGS sequence"/>
</dbReference>